<name>A0A6B2LNB4_9EUKA</name>
<accession>A0A6B2LNB4</accession>
<feature type="region of interest" description="Disordered" evidence="1">
    <location>
        <begin position="1"/>
        <end position="27"/>
    </location>
</feature>
<feature type="region of interest" description="Disordered" evidence="1">
    <location>
        <begin position="114"/>
        <end position="143"/>
    </location>
</feature>
<organism evidence="2">
    <name type="scientific">Arcella intermedia</name>
    <dbReference type="NCBI Taxonomy" id="1963864"/>
    <lineage>
        <taxon>Eukaryota</taxon>
        <taxon>Amoebozoa</taxon>
        <taxon>Tubulinea</taxon>
        <taxon>Elardia</taxon>
        <taxon>Arcellinida</taxon>
        <taxon>Sphaerothecina</taxon>
        <taxon>Arcellidae</taxon>
        <taxon>Arcella</taxon>
    </lineage>
</organism>
<proteinExistence type="predicted"/>
<evidence type="ECO:0000256" key="1">
    <source>
        <dbReference type="SAM" id="MobiDB-lite"/>
    </source>
</evidence>
<feature type="compositionally biased region" description="Polar residues" evidence="1">
    <location>
        <begin position="122"/>
        <end position="132"/>
    </location>
</feature>
<reference evidence="2" key="1">
    <citation type="journal article" date="2020" name="J. Eukaryot. Microbiol.">
        <title>De novo Sequencing, Assembly and Annotation of the Transcriptome for the Free-Living Testate Amoeba Arcella intermedia.</title>
        <authorList>
            <person name="Ribeiro G.M."/>
            <person name="Porfirio-Sousa A.L."/>
            <person name="Maurer-Alcala X.X."/>
            <person name="Katz L.A."/>
            <person name="Lahr D.J.G."/>
        </authorList>
    </citation>
    <scope>NUCLEOTIDE SEQUENCE</scope>
</reference>
<feature type="region of interest" description="Disordered" evidence="1">
    <location>
        <begin position="75"/>
        <end position="102"/>
    </location>
</feature>
<dbReference type="Pfam" id="PF10175">
    <property type="entry name" value="MPP6"/>
    <property type="match status" value="1"/>
</dbReference>
<sequence>MKFMQRKKEEKEREESRLKRESAMKESEWVLKGEVKSSIILEEASLVNPNFGRRSFNNFNSKVETIYNHNVKAERRAENKVHQNKPKQPKAPPNEVKKEENDLDVDVAATEMANSLKPAKRTLSNASSNTPNKRPRFVTTQKK</sequence>
<protein>
    <submittedName>
        <fullName evidence="2">Uncharacterized protein</fullName>
    </submittedName>
</protein>
<evidence type="ECO:0000313" key="2">
    <source>
        <dbReference type="EMBL" id="NDV38659.1"/>
    </source>
</evidence>
<dbReference type="EMBL" id="GIBP01009690">
    <property type="protein sequence ID" value="NDV38659.1"/>
    <property type="molecule type" value="Transcribed_RNA"/>
</dbReference>
<dbReference type="AlphaFoldDB" id="A0A6B2LNB4"/>
<feature type="compositionally biased region" description="Basic residues" evidence="1">
    <location>
        <begin position="133"/>
        <end position="143"/>
    </location>
</feature>